<dbReference type="AlphaFoldDB" id="A0A7C2IV92"/>
<name>A0A7C2IV92_9THEO</name>
<dbReference type="EMBL" id="DSMU01000042">
    <property type="protein sequence ID" value="HEL65180.1"/>
    <property type="molecule type" value="Genomic_DNA"/>
</dbReference>
<keyword evidence="1" id="KW-0472">Membrane</keyword>
<protein>
    <submittedName>
        <fullName evidence="2">Uncharacterized protein</fullName>
    </submittedName>
</protein>
<keyword evidence="1" id="KW-0812">Transmembrane</keyword>
<comment type="caution">
    <text evidence="2">The sequence shown here is derived from an EMBL/GenBank/DDBJ whole genome shotgun (WGS) entry which is preliminary data.</text>
</comment>
<organism evidence="2">
    <name type="scientific">Ammonifex degensii</name>
    <dbReference type="NCBI Taxonomy" id="42838"/>
    <lineage>
        <taxon>Bacteria</taxon>
        <taxon>Bacillati</taxon>
        <taxon>Bacillota</taxon>
        <taxon>Clostridia</taxon>
        <taxon>Thermoanaerobacterales</taxon>
        <taxon>Thermoanaerobacteraceae</taxon>
        <taxon>Ammonifex</taxon>
    </lineage>
</organism>
<accession>A0A7C2IV92</accession>
<sequence length="125" mass="13344">MLGLVWREQGFYIGRAPVRYRLRRLLERSGRKAAVAVPAWRDAVGDKLTLLGLYVCDGSLGQSLDRFTFRATRGSRTPGEFLGTVAVLVTPVALAWIALLAAGGLALGAVWLLCAAAAKAVSCRG</sequence>
<evidence type="ECO:0000313" key="2">
    <source>
        <dbReference type="EMBL" id="HEL65180.1"/>
    </source>
</evidence>
<keyword evidence="1" id="KW-1133">Transmembrane helix</keyword>
<reference evidence="2" key="1">
    <citation type="journal article" date="2020" name="mSystems">
        <title>Genome- and Community-Level Interaction Insights into Carbon Utilization and Element Cycling Functions of Hydrothermarchaeota in Hydrothermal Sediment.</title>
        <authorList>
            <person name="Zhou Z."/>
            <person name="Liu Y."/>
            <person name="Xu W."/>
            <person name="Pan J."/>
            <person name="Luo Z.H."/>
            <person name="Li M."/>
        </authorList>
    </citation>
    <scope>NUCLEOTIDE SEQUENCE [LARGE SCALE GENOMIC DNA]</scope>
    <source>
        <strain evidence="2">SpSt-300</strain>
    </source>
</reference>
<feature type="transmembrane region" description="Helical" evidence="1">
    <location>
        <begin position="93"/>
        <end position="118"/>
    </location>
</feature>
<gene>
    <name evidence="2" type="ORF">ENQ34_00650</name>
</gene>
<evidence type="ECO:0000256" key="1">
    <source>
        <dbReference type="SAM" id="Phobius"/>
    </source>
</evidence>
<proteinExistence type="predicted"/>